<evidence type="ECO:0000313" key="1">
    <source>
        <dbReference type="EMBL" id="APG09579.1"/>
    </source>
</evidence>
<dbReference type="EMBL" id="CP017637">
    <property type="protein sequence ID" value="APG09579.1"/>
    <property type="molecule type" value="Genomic_DNA"/>
</dbReference>
<dbReference type="AlphaFoldDB" id="A0A1L3F8G7"/>
<name>A0A1L3F8G7_BRAJP</name>
<organism evidence="1 2">
    <name type="scientific">Bradyrhizobium japonicum</name>
    <dbReference type="NCBI Taxonomy" id="375"/>
    <lineage>
        <taxon>Bacteria</taxon>
        <taxon>Pseudomonadati</taxon>
        <taxon>Pseudomonadota</taxon>
        <taxon>Alphaproteobacteria</taxon>
        <taxon>Hyphomicrobiales</taxon>
        <taxon>Nitrobacteraceae</taxon>
        <taxon>Bradyrhizobium</taxon>
    </lineage>
</organism>
<protein>
    <submittedName>
        <fullName evidence="1">Uncharacterized protein</fullName>
    </submittedName>
</protein>
<evidence type="ECO:0000313" key="2">
    <source>
        <dbReference type="Proteomes" id="UP000181962"/>
    </source>
</evidence>
<proteinExistence type="predicted"/>
<dbReference type="RefSeq" id="WP_071910720.1">
    <property type="nucleotide sequence ID" value="NZ_CP017637.1"/>
</dbReference>
<gene>
    <name evidence="1" type="ORF">BKD09_14645</name>
</gene>
<sequence>MVTAIMVGTAIAVITTVGTVGVATGGIITKGGDWAGLDGRPGLDAHPGLARVIILLESNLTMNVRELVREHQALPDQDAIVVIGEGSNPLIWLLVTGIIERGIAFLDENPDFAKPGPRRAYEIVWRVQRSTIRFSTATGALPRAFDWFRASSGRFAALG</sequence>
<accession>A0A1L3F8G7</accession>
<reference evidence="1 2" key="1">
    <citation type="submission" date="2016-11" db="EMBL/GenBank/DDBJ databases">
        <title>Complete Genome Sequence of Bradyrhizobium sp. strain J5, an isolated from soybean nodule in Hokkaido.</title>
        <authorList>
            <person name="Kanehara K."/>
        </authorList>
    </citation>
    <scope>NUCLEOTIDE SEQUENCE [LARGE SCALE GENOMIC DNA]</scope>
    <source>
        <strain evidence="1 2">J5</strain>
    </source>
</reference>
<dbReference type="Proteomes" id="UP000181962">
    <property type="component" value="Chromosome"/>
</dbReference>